<dbReference type="Proteomes" id="UP000030765">
    <property type="component" value="Unassembled WGS sequence"/>
</dbReference>
<dbReference type="EnsemblMetazoa" id="ASIC021350-RA">
    <property type="protein sequence ID" value="ASIC021350-PA"/>
    <property type="gene ID" value="ASIC021350"/>
</dbReference>
<sequence>MGSNNVRVWGAVGIEANGEFVGGFSFVCVCSVSVVRSISTRGYVACGKTPQRNESRIECRAQGGGVREKGMEDAECTMRSLFARSLQSSLASLLLVLLGAAQKDDARRTNRTESVL</sequence>
<proteinExistence type="predicted"/>
<reference evidence="1 3" key="1">
    <citation type="journal article" date="2014" name="BMC Genomics">
        <title>Genome sequence of Anopheles sinensis provides insight into genetics basis of mosquito competence for malaria parasites.</title>
        <authorList>
            <person name="Zhou D."/>
            <person name="Zhang D."/>
            <person name="Ding G."/>
            <person name="Shi L."/>
            <person name="Hou Q."/>
            <person name="Ye Y."/>
            <person name="Xu Y."/>
            <person name="Zhou H."/>
            <person name="Xiong C."/>
            <person name="Li S."/>
            <person name="Yu J."/>
            <person name="Hong S."/>
            <person name="Yu X."/>
            <person name="Zou P."/>
            <person name="Chen C."/>
            <person name="Chang X."/>
            <person name="Wang W."/>
            <person name="Lv Y."/>
            <person name="Sun Y."/>
            <person name="Ma L."/>
            <person name="Shen B."/>
            <person name="Zhu C."/>
        </authorList>
    </citation>
    <scope>NUCLEOTIDE SEQUENCE [LARGE SCALE GENOMIC DNA]</scope>
</reference>
<evidence type="ECO:0000313" key="2">
    <source>
        <dbReference type="EnsemblMetazoa" id="ASIC021350-PA"/>
    </source>
</evidence>
<name>A0A084WS55_ANOSI</name>
<evidence type="ECO:0000313" key="1">
    <source>
        <dbReference type="EMBL" id="KFB53049.1"/>
    </source>
</evidence>
<protein>
    <submittedName>
        <fullName evidence="1 2">Type IV pilus assembly PilZ</fullName>
    </submittedName>
</protein>
<dbReference type="EMBL" id="ATLV01026328">
    <property type="status" value="NOT_ANNOTATED_CDS"/>
    <property type="molecule type" value="Genomic_DNA"/>
</dbReference>
<dbReference type="VEuPathDB" id="VectorBase:ASIC021350"/>
<keyword evidence="3" id="KW-1185">Reference proteome</keyword>
<reference evidence="2" key="2">
    <citation type="submission" date="2020-05" db="UniProtKB">
        <authorList>
            <consortium name="EnsemblMetazoa"/>
        </authorList>
    </citation>
    <scope>IDENTIFICATION</scope>
</reference>
<accession>A0A084WS55</accession>
<organism evidence="1">
    <name type="scientific">Anopheles sinensis</name>
    <name type="common">Mosquito</name>
    <dbReference type="NCBI Taxonomy" id="74873"/>
    <lineage>
        <taxon>Eukaryota</taxon>
        <taxon>Metazoa</taxon>
        <taxon>Ecdysozoa</taxon>
        <taxon>Arthropoda</taxon>
        <taxon>Hexapoda</taxon>
        <taxon>Insecta</taxon>
        <taxon>Pterygota</taxon>
        <taxon>Neoptera</taxon>
        <taxon>Endopterygota</taxon>
        <taxon>Diptera</taxon>
        <taxon>Nematocera</taxon>
        <taxon>Culicoidea</taxon>
        <taxon>Culicidae</taxon>
        <taxon>Anophelinae</taxon>
        <taxon>Anopheles</taxon>
    </lineage>
</organism>
<dbReference type="EMBL" id="KE525409">
    <property type="protein sequence ID" value="KFB53049.1"/>
    <property type="molecule type" value="Genomic_DNA"/>
</dbReference>
<gene>
    <name evidence="1" type="ORF">ZHAS_00021350</name>
</gene>
<evidence type="ECO:0000313" key="3">
    <source>
        <dbReference type="Proteomes" id="UP000030765"/>
    </source>
</evidence>
<dbReference type="AlphaFoldDB" id="A0A084WS55"/>